<dbReference type="NCBIfam" id="NF004440">
    <property type="entry name" value="PRK05777.1-3"/>
    <property type="match status" value="1"/>
</dbReference>
<keyword evidence="5" id="KW-1278">Translocase</keyword>
<feature type="transmembrane region" description="Helical" evidence="5">
    <location>
        <begin position="369"/>
        <end position="387"/>
    </location>
</feature>
<dbReference type="NCBIfam" id="TIGR01770">
    <property type="entry name" value="NDH_I_N"/>
    <property type="match status" value="1"/>
</dbReference>
<comment type="catalytic activity">
    <reaction evidence="5">
        <text>a quinone + NADH + 5 H(+)(in) = a quinol + NAD(+) + 4 H(+)(out)</text>
        <dbReference type="Rhea" id="RHEA:57888"/>
        <dbReference type="ChEBI" id="CHEBI:15378"/>
        <dbReference type="ChEBI" id="CHEBI:24646"/>
        <dbReference type="ChEBI" id="CHEBI:57540"/>
        <dbReference type="ChEBI" id="CHEBI:57945"/>
        <dbReference type="ChEBI" id="CHEBI:132124"/>
    </reaction>
</comment>
<evidence type="ECO:0000256" key="1">
    <source>
        <dbReference type="ARBA" id="ARBA00004127"/>
    </source>
</evidence>
<comment type="subcellular location">
    <subcellularLocation>
        <location evidence="5">Cell membrane</location>
        <topology evidence="5">Multi-pass membrane protein</topology>
    </subcellularLocation>
    <subcellularLocation>
        <location evidence="1">Endomembrane system</location>
        <topology evidence="1">Multi-pass membrane protein</topology>
    </subcellularLocation>
    <subcellularLocation>
        <location evidence="6">Membrane</location>
        <topology evidence="6">Multi-pass membrane protein</topology>
    </subcellularLocation>
</comment>
<feature type="transmembrane region" description="Helical" evidence="5">
    <location>
        <begin position="265"/>
        <end position="288"/>
    </location>
</feature>
<feature type="transmembrane region" description="Helical" evidence="5">
    <location>
        <begin position="80"/>
        <end position="101"/>
    </location>
</feature>
<gene>
    <name evidence="5 8" type="primary">nuoN</name>
    <name evidence="8" type="ORF">EU981_03095</name>
</gene>
<dbReference type="GO" id="GO:0005886">
    <property type="term" value="C:plasma membrane"/>
    <property type="evidence" value="ECO:0007669"/>
    <property type="project" value="UniProtKB-SubCell"/>
</dbReference>
<dbReference type="GO" id="GO:0008137">
    <property type="term" value="F:NADH dehydrogenase (ubiquinone) activity"/>
    <property type="evidence" value="ECO:0007669"/>
    <property type="project" value="InterPro"/>
</dbReference>
<keyword evidence="5" id="KW-0520">NAD</keyword>
<comment type="caution">
    <text evidence="8">The sequence shown here is derived from an EMBL/GenBank/DDBJ whole genome shotgun (WGS) entry which is preliminary data.</text>
</comment>
<feature type="transmembrane region" description="Helical" evidence="5">
    <location>
        <begin position="328"/>
        <end position="348"/>
    </location>
</feature>
<dbReference type="EMBL" id="SEOL01000005">
    <property type="protein sequence ID" value="MBL0849055.1"/>
    <property type="molecule type" value="Genomic_DNA"/>
</dbReference>
<proteinExistence type="inferred from homology"/>
<evidence type="ECO:0000256" key="6">
    <source>
        <dbReference type="RuleBase" id="RU000320"/>
    </source>
</evidence>
<comment type="subunit">
    <text evidence="5">NDH-1 is composed of 14 different subunits. Subunits NuoA, H, J, K, L, M, N constitute the membrane sector of the complex.</text>
</comment>
<dbReference type="GO" id="GO:0048038">
    <property type="term" value="F:quinone binding"/>
    <property type="evidence" value="ECO:0007669"/>
    <property type="project" value="UniProtKB-KW"/>
</dbReference>
<comment type="similarity">
    <text evidence="5">Belongs to the complex I subunit 2 family.</text>
</comment>
<keyword evidence="5" id="KW-0813">Transport</keyword>
<feature type="transmembrane region" description="Helical" evidence="5">
    <location>
        <begin position="205"/>
        <end position="227"/>
    </location>
</feature>
<feature type="transmembrane region" description="Helical" evidence="5">
    <location>
        <begin position="447"/>
        <end position="465"/>
    </location>
</feature>
<dbReference type="GO" id="GO:0050136">
    <property type="term" value="F:NADH dehydrogenase (quinone) (non-electrogenic) activity"/>
    <property type="evidence" value="ECO:0007669"/>
    <property type="project" value="UniProtKB-UniRule"/>
</dbReference>
<evidence type="ECO:0000256" key="2">
    <source>
        <dbReference type="ARBA" id="ARBA00022692"/>
    </source>
</evidence>
<keyword evidence="3 5" id="KW-1133">Transmembrane helix</keyword>
<dbReference type="PANTHER" id="PTHR22773">
    <property type="entry name" value="NADH DEHYDROGENASE"/>
    <property type="match status" value="1"/>
</dbReference>
<dbReference type="InterPro" id="IPR010096">
    <property type="entry name" value="NADH-Q_OxRdtase_suN/2"/>
</dbReference>
<dbReference type="Pfam" id="PF00361">
    <property type="entry name" value="Proton_antipo_M"/>
    <property type="match status" value="1"/>
</dbReference>
<evidence type="ECO:0000259" key="7">
    <source>
        <dbReference type="Pfam" id="PF00361"/>
    </source>
</evidence>
<dbReference type="HAMAP" id="MF_00445">
    <property type="entry name" value="NDH1_NuoN_1"/>
    <property type="match status" value="1"/>
</dbReference>
<feature type="transmembrane region" description="Helical" evidence="5">
    <location>
        <begin position="300"/>
        <end position="322"/>
    </location>
</feature>
<dbReference type="AlphaFoldDB" id="A0A937DH36"/>
<feature type="transmembrane region" description="Helical" evidence="5">
    <location>
        <begin position="162"/>
        <end position="185"/>
    </location>
</feature>
<sequence length="481" mass="53551">MTTNPVDIISDLRLCIPELIIAIGSLLLLLMGLFSRKRTLFHLVVFPIILLSIAFISLFIVRFDGIGFGRVYISDNFSHFVKAMILASSIVVFTMMSSCVHLKPFNRFEFPVIILISILGMLLMVSANDMISFYMALELYSLALYIIIAMNRESMLSIESAVKYFVLGSFSSGFLLYGMSFIYGFTGYTDFSHIATSLFVGNNSFVVIIGVVFILVGLCFKMALVPFHMWIPDVYEGSPMFVAAFLATVPKFAITMSLFRVTSAFWPMIFDIQQILMLVSVLSMVLGSVAAIRQKNIKRLMAYSSISHAGYALLGFSSGTVLGLSAMIRYMVIYLVMVLGFFSCILSLRRKDGSNIQNISDLSGLSQRSPFLACVLTVLIFSLAGIPPFAGFLGKYFLFLSTIKRDLYFFAIVGLLSSVISAYYYLYIISAMWFNKPNDGLILMNRGTKLVVSTAGLFSIFYILFESALNGWVSMAISSLF</sequence>
<keyword evidence="8" id="KW-0560">Oxidoreductase</keyword>
<name>A0A937DH36_9HYPH</name>
<dbReference type="EC" id="7.1.1.-" evidence="5"/>
<reference evidence="8" key="1">
    <citation type="submission" date="2019-02" db="EMBL/GenBank/DDBJ databases">
        <title>A novel Candidatus Liberibacter species associated with the New Zealand native fuchsia psyllid, Ctenarytaina fuchsiae.</title>
        <authorList>
            <person name="Thompson S.M."/>
            <person name="Jorgensen N."/>
            <person name="David C."/>
            <person name="Bulman S.R."/>
            <person name="Smith G.R."/>
        </authorList>
    </citation>
    <scope>NUCLEOTIDE SEQUENCE</scope>
    <source>
        <strain evidence="8">Oxford</strain>
    </source>
</reference>
<evidence type="ECO:0000256" key="5">
    <source>
        <dbReference type="HAMAP-Rule" id="MF_00445"/>
    </source>
</evidence>
<dbReference type="GO" id="GO:0012505">
    <property type="term" value="C:endomembrane system"/>
    <property type="evidence" value="ECO:0007669"/>
    <property type="project" value="UniProtKB-SubCell"/>
</dbReference>
<evidence type="ECO:0000313" key="9">
    <source>
        <dbReference type="Proteomes" id="UP000736856"/>
    </source>
</evidence>
<keyword evidence="2 5" id="KW-0812">Transmembrane</keyword>
<keyword evidence="5" id="KW-1003">Cell membrane</keyword>
<comment type="function">
    <text evidence="5">NDH-1 shuttles electrons from NADH, via FMN and iron-sulfur (Fe-S) centers, to quinones in the respiratory chain. The immediate electron acceptor for the enzyme in this species is believed to be ubiquinone. Couples the redox reaction to proton translocation (for every two electrons transferred, four hydrogen ions are translocated across the cytoplasmic membrane), and thus conserves the redox energy in a proton gradient.</text>
</comment>
<accession>A0A937DH36</accession>
<feature type="transmembrane region" description="Helical" evidence="5">
    <location>
        <begin position="239"/>
        <end position="259"/>
    </location>
</feature>
<dbReference type="GO" id="GO:0042773">
    <property type="term" value="P:ATP synthesis coupled electron transport"/>
    <property type="evidence" value="ECO:0007669"/>
    <property type="project" value="InterPro"/>
</dbReference>
<evidence type="ECO:0000256" key="3">
    <source>
        <dbReference type="ARBA" id="ARBA00022989"/>
    </source>
</evidence>
<keyword evidence="4 5" id="KW-0472">Membrane</keyword>
<keyword evidence="5" id="KW-0874">Quinone</keyword>
<feature type="transmembrane region" description="Helical" evidence="5">
    <location>
        <begin position="131"/>
        <end position="150"/>
    </location>
</feature>
<dbReference type="InterPro" id="IPR001750">
    <property type="entry name" value="ND/Mrp_TM"/>
</dbReference>
<protein>
    <recommendedName>
        <fullName evidence="5">NADH-quinone oxidoreductase subunit N</fullName>
        <ecNumber evidence="5">7.1.1.-</ecNumber>
    </recommendedName>
    <alternativeName>
        <fullName evidence="5">NADH dehydrogenase I subunit N</fullName>
    </alternativeName>
    <alternativeName>
        <fullName evidence="5">NDH-1 subunit N</fullName>
    </alternativeName>
</protein>
<evidence type="ECO:0000313" key="8">
    <source>
        <dbReference type="EMBL" id="MBL0849055.1"/>
    </source>
</evidence>
<feature type="domain" description="NADH:quinone oxidoreductase/Mrp antiporter transmembrane" evidence="7">
    <location>
        <begin position="127"/>
        <end position="421"/>
    </location>
</feature>
<feature type="transmembrane region" description="Helical" evidence="5">
    <location>
        <begin position="407"/>
        <end position="426"/>
    </location>
</feature>
<feature type="transmembrane region" description="Helical" evidence="5">
    <location>
        <begin position="40"/>
        <end position="60"/>
    </location>
</feature>
<feature type="transmembrane region" description="Helical" evidence="5">
    <location>
        <begin position="12"/>
        <end position="33"/>
    </location>
</feature>
<feature type="transmembrane region" description="Helical" evidence="5">
    <location>
        <begin position="108"/>
        <end position="125"/>
    </location>
</feature>
<keyword evidence="5" id="KW-0830">Ubiquinone</keyword>
<evidence type="ECO:0000256" key="4">
    <source>
        <dbReference type="ARBA" id="ARBA00023136"/>
    </source>
</evidence>
<organism evidence="8 9">
    <name type="scientific">Candidatus Liberibacter ctenarytainae</name>
    <dbReference type="NCBI Taxonomy" id="2020335"/>
    <lineage>
        <taxon>Bacteria</taxon>
        <taxon>Pseudomonadati</taxon>
        <taxon>Pseudomonadota</taxon>
        <taxon>Alphaproteobacteria</taxon>
        <taxon>Hyphomicrobiales</taxon>
        <taxon>Rhizobiaceae</taxon>
        <taxon>Liberibacter</taxon>
    </lineage>
</organism>
<dbReference type="Proteomes" id="UP000736856">
    <property type="component" value="Unassembled WGS sequence"/>
</dbReference>